<organism evidence="2 3">
    <name type="scientific">Rhipicephalus microplus</name>
    <name type="common">Cattle tick</name>
    <name type="synonym">Boophilus microplus</name>
    <dbReference type="NCBI Taxonomy" id="6941"/>
    <lineage>
        <taxon>Eukaryota</taxon>
        <taxon>Metazoa</taxon>
        <taxon>Ecdysozoa</taxon>
        <taxon>Arthropoda</taxon>
        <taxon>Chelicerata</taxon>
        <taxon>Arachnida</taxon>
        <taxon>Acari</taxon>
        <taxon>Parasitiformes</taxon>
        <taxon>Ixodida</taxon>
        <taxon>Ixodoidea</taxon>
        <taxon>Ixodidae</taxon>
        <taxon>Rhipicephalinae</taxon>
        <taxon>Rhipicephalus</taxon>
        <taxon>Boophilus</taxon>
    </lineage>
</organism>
<dbReference type="EMBL" id="JABSTU010000005">
    <property type="protein sequence ID" value="KAH8029588.1"/>
    <property type="molecule type" value="Genomic_DNA"/>
</dbReference>
<keyword evidence="3" id="KW-1185">Reference proteome</keyword>
<proteinExistence type="predicted"/>
<sequence>MTEIEVHASKKGSTTGSPTRRHEDVVRRRRTAGDSDDSCDKEAGRHSASEADGAGQSKAKRATPPLSPDGSEEDIGGHEEHRHPGSASDSEDVKAKHPKTSGHREGVERDFVSAVQNPNAARHSVSEEHAKHATPPLSPSTSEDDDVGEEKKTTHRGSASDSADAKAKHSKATGRREAVESTFVVSAHDANAAGHNATHPRLTNAESALVADDVAKAGTAAVAAAAAAAVAMRLADQRTNDEPDLVQQVCYLDNSSCIRSDDRFLLLLCCPHGYSRIGLLCYCSQVVDCLSRLLLSGDVELNPGPKKVAASKLSKPDESRDYSLSALESSVELAVSDCGNTSLVKVLSDLVACQKNLSQDICEIKKHCEDTF</sequence>
<evidence type="ECO:0000256" key="1">
    <source>
        <dbReference type="SAM" id="MobiDB-lite"/>
    </source>
</evidence>
<protein>
    <submittedName>
        <fullName evidence="2">Uncharacterized protein</fullName>
    </submittedName>
</protein>
<reference evidence="2" key="1">
    <citation type="journal article" date="2020" name="Cell">
        <title>Large-Scale Comparative Analyses of Tick Genomes Elucidate Their Genetic Diversity and Vector Capacities.</title>
        <authorList>
            <consortium name="Tick Genome and Microbiome Consortium (TIGMIC)"/>
            <person name="Jia N."/>
            <person name="Wang J."/>
            <person name="Shi W."/>
            <person name="Du L."/>
            <person name="Sun Y."/>
            <person name="Zhan W."/>
            <person name="Jiang J.F."/>
            <person name="Wang Q."/>
            <person name="Zhang B."/>
            <person name="Ji P."/>
            <person name="Bell-Sakyi L."/>
            <person name="Cui X.M."/>
            <person name="Yuan T.T."/>
            <person name="Jiang B.G."/>
            <person name="Yang W.F."/>
            <person name="Lam T.T."/>
            <person name="Chang Q.C."/>
            <person name="Ding S.J."/>
            <person name="Wang X.J."/>
            <person name="Zhu J.G."/>
            <person name="Ruan X.D."/>
            <person name="Zhao L."/>
            <person name="Wei J.T."/>
            <person name="Ye R.Z."/>
            <person name="Que T.C."/>
            <person name="Du C.H."/>
            <person name="Zhou Y.H."/>
            <person name="Cheng J.X."/>
            <person name="Dai P.F."/>
            <person name="Guo W.B."/>
            <person name="Han X.H."/>
            <person name="Huang E.J."/>
            <person name="Li L.F."/>
            <person name="Wei W."/>
            <person name="Gao Y.C."/>
            <person name="Liu J.Z."/>
            <person name="Shao H.Z."/>
            <person name="Wang X."/>
            <person name="Wang C.C."/>
            <person name="Yang T.C."/>
            <person name="Huo Q.B."/>
            <person name="Li W."/>
            <person name="Chen H.Y."/>
            <person name="Chen S.E."/>
            <person name="Zhou L.G."/>
            <person name="Ni X.B."/>
            <person name="Tian J.H."/>
            <person name="Sheng Y."/>
            <person name="Liu T."/>
            <person name="Pan Y.S."/>
            <person name="Xia L.Y."/>
            <person name="Li J."/>
            <person name="Zhao F."/>
            <person name="Cao W.C."/>
        </authorList>
    </citation>
    <scope>NUCLEOTIDE SEQUENCE</scope>
    <source>
        <strain evidence="2">Rmic-2018</strain>
    </source>
</reference>
<feature type="compositionally biased region" description="Basic and acidic residues" evidence="1">
    <location>
        <begin position="38"/>
        <end position="49"/>
    </location>
</feature>
<gene>
    <name evidence="2" type="ORF">HPB51_001775</name>
</gene>
<reference evidence="2" key="2">
    <citation type="submission" date="2021-09" db="EMBL/GenBank/DDBJ databases">
        <authorList>
            <person name="Jia N."/>
            <person name="Wang J."/>
            <person name="Shi W."/>
            <person name="Du L."/>
            <person name="Sun Y."/>
            <person name="Zhan W."/>
            <person name="Jiang J."/>
            <person name="Wang Q."/>
            <person name="Zhang B."/>
            <person name="Ji P."/>
            <person name="Sakyi L.B."/>
            <person name="Cui X."/>
            <person name="Yuan T."/>
            <person name="Jiang B."/>
            <person name="Yang W."/>
            <person name="Lam T.T.-Y."/>
            <person name="Chang Q."/>
            <person name="Ding S."/>
            <person name="Wang X."/>
            <person name="Zhu J."/>
            <person name="Ruan X."/>
            <person name="Zhao L."/>
            <person name="Wei J."/>
            <person name="Que T."/>
            <person name="Du C."/>
            <person name="Cheng J."/>
            <person name="Dai P."/>
            <person name="Han X."/>
            <person name="Huang E."/>
            <person name="Gao Y."/>
            <person name="Liu J."/>
            <person name="Shao H."/>
            <person name="Ye R."/>
            <person name="Li L."/>
            <person name="Wei W."/>
            <person name="Wang X."/>
            <person name="Wang C."/>
            <person name="Huo Q."/>
            <person name="Li W."/>
            <person name="Guo W."/>
            <person name="Chen H."/>
            <person name="Chen S."/>
            <person name="Zhou L."/>
            <person name="Zhou L."/>
            <person name="Ni X."/>
            <person name="Tian J."/>
            <person name="Zhou Y."/>
            <person name="Sheng Y."/>
            <person name="Liu T."/>
            <person name="Pan Y."/>
            <person name="Xia L."/>
            <person name="Li J."/>
            <person name="Zhao F."/>
            <person name="Cao W."/>
        </authorList>
    </citation>
    <scope>NUCLEOTIDE SEQUENCE</scope>
    <source>
        <strain evidence="2">Rmic-2018</strain>
        <tissue evidence="2">Larvae</tissue>
    </source>
</reference>
<name>A0A9J6E5H1_RHIMP</name>
<accession>A0A9J6E5H1</accession>
<comment type="caution">
    <text evidence="2">The sequence shown here is derived from an EMBL/GenBank/DDBJ whole genome shotgun (WGS) entry which is preliminary data.</text>
</comment>
<evidence type="ECO:0000313" key="3">
    <source>
        <dbReference type="Proteomes" id="UP000821866"/>
    </source>
</evidence>
<dbReference type="AlphaFoldDB" id="A0A9J6E5H1"/>
<evidence type="ECO:0000313" key="2">
    <source>
        <dbReference type="EMBL" id="KAH8029588.1"/>
    </source>
</evidence>
<feature type="compositionally biased region" description="Basic and acidic residues" evidence="1">
    <location>
        <begin position="102"/>
        <end position="111"/>
    </location>
</feature>
<dbReference type="Proteomes" id="UP000821866">
    <property type="component" value="Chromosome 3"/>
</dbReference>
<feature type="region of interest" description="Disordered" evidence="1">
    <location>
        <begin position="1"/>
        <end position="177"/>
    </location>
</feature>